<protein>
    <recommendedName>
        <fullName evidence="3">Holliday junction resolvase</fullName>
    </recommendedName>
</protein>
<evidence type="ECO:0008006" key="3">
    <source>
        <dbReference type="Google" id="ProtNLM"/>
    </source>
</evidence>
<evidence type="ECO:0000313" key="1">
    <source>
        <dbReference type="EMBL" id="GAA4756184.1"/>
    </source>
</evidence>
<dbReference type="EMBL" id="BAABIE010000016">
    <property type="protein sequence ID" value="GAA4756184.1"/>
    <property type="molecule type" value="Genomic_DNA"/>
</dbReference>
<proteinExistence type="predicted"/>
<keyword evidence="2" id="KW-1185">Reference proteome</keyword>
<dbReference type="RefSeq" id="WP_345314117.1">
    <property type="nucleotide sequence ID" value="NZ_BAABIE010000016.1"/>
</dbReference>
<sequence length="118" mass="13203">MTNRQKAKGDQYERDILALARAAGFTWAERTRPGRREDEGDIHLAPGVILQTKDVATPQWRTWLTELANQITAARARHGIIVLKRRGAGGRPPLHLAVMPLDAMLELLREAGWTGDDQ</sequence>
<gene>
    <name evidence="1" type="ORF">GCM10023217_30070</name>
</gene>
<accession>A0ABP8ZGD1</accession>
<reference evidence="2" key="1">
    <citation type="journal article" date="2019" name="Int. J. Syst. Evol. Microbiol.">
        <title>The Global Catalogue of Microorganisms (GCM) 10K type strain sequencing project: providing services to taxonomists for standard genome sequencing and annotation.</title>
        <authorList>
            <consortium name="The Broad Institute Genomics Platform"/>
            <consortium name="The Broad Institute Genome Sequencing Center for Infectious Disease"/>
            <person name="Wu L."/>
            <person name="Ma J."/>
        </authorList>
    </citation>
    <scope>NUCLEOTIDE SEQUENCE [LARGE SCALE GENOMIC DNA]</scope>
    <source>
        <strain evidence="2">JCM 18077</strain>
    </source>
</reference>
<organism evidence="1 2">
    <name type="scientific">Gordonia alkaliphila</name>
    <dbReference type="NCBI Taxonomy" id="1053547"/>
    <lineage>
        <taxon>Bacteria</taxon>
        <taxon>Bacillati</taxon>
        <taxon>Actinomycetota</taxon>
        <taxon>Actinomycetes</taxon>
        <taxon>Mycobacteriales</taxon>
        <taxon>Gordoniaceae</taxon>
        <taxon>Gordonia</taxon>
    </lineage>
</organism>
<dbReference type="Proteomes" id="UP001500822">
    <property type="component" value="Unassembled WGS sequence"/>
</dbReference>
<evidence type="ECO:0000313" key="2">
    <source>
        <dbReference type="Proteomes" id="UP001500822"/>
    </source>
</evidence>
<name>A0ABP8ZGD1_9ACTN</name>
<comment type="caution">
    <text evidence="1">The sequence shown here is derived from an EMBL/GenBank/DDBJ whole genome shotgun (WGS) entry which is preliminary data.</text>
</comment>